<evidence type="ECO:0000313" key="2">
    <source>
        <dbReference type="EMBL" id="MQY22902.1"/>
    </source>
</evidence>
<proteinExistence type="predicted"/>
<feature type="domain" description="DUF5753" evidence="1">
    <location>
        <begin position="100"/>
        <end position="282"/>
    </location>
</feature>
<dbReference type="EMBL" id="WEGK01000016">
    <property type="protein sequence ID" value="MQY22902.1"/>
    <property type="molecule type" value="Genomic_DNA"/>
</dbReference>
<dbReference type="Proteomes" id="UP000438448">
    <property type="component" value="Unassembled WGS sequence"/>
</dbReference>
<accession>A0A7K0DC74</accession>
<comment type="caution">
    <text evidence="2">The sequence shown here is derived from an EMBL/GenBank/DDBJ whole genome shotgun (WGS) entry which is preliminary data.</text>
</comment>
<dbReference type="InterPro" id="IPR001387">
    <property type="entry name" value="Cro/C1-type_HTH"/>
</dbReference>
<dbReference type="RefSeq" id="WP_153414726.1">
    <property type="nucleotide sequence ID" value="NZ_WEGK01000016.1"/>
</dbReference>
<dbReference type="InterPro" id="IPR010982">
    <property type="entry name" value="Lambda_DNA-bd_dom_sf"/>
</dbReference>
<dbReference type="CDD" id="cd00093">
    <property type="entry name" value="HTH_XRE"/>
    <property type="match status" value="1"/>
</dbReference>
<evidence type="ECO:0000313" key="3">
    <source>
        <dbReference type="Proteomes" id="UP000438448"/>
    </source>
</evidence>
<keyword evidence="3" id="KW-1185">Reference proteome</keyword>
<dbReference type="InterPro" id="IPR043917">
    <property type="entry name" value="DUF5753"/>
</dbReference>
<gene>
    <name evidence="2" type="ORF">NRB20_60260</name>
</gene>
<evidence type="ECO:0000259" key="1">
    <source>
        <dbReference type="Pfam" id="PF19054"/>
    </source>
</evidence>
<dbReference type="Pfam" id="PF19054">
    <property type="entry name" value="DUF5753"/>
    <property type="match status" value="1"/>
</dbReference>
<dbReference type="SUPFAM" id="SSF47413">
    <property type="entry name" value="lambda repressor-like DNA-binding domains"/>
    <property type="match status" value="1"/>
</dbReference>
<protein>
    <recommendedName>
        <fullName evidence="1">DUF5753 domain-containing protein</fullName>
    </recommendedName>
</protein>
<reference evidence="2 3" key="1">
    <citation type="submission" date="2019-10" db="EMBL/GenBank/DDBJ databases">
        <title>Nocardia macrotermitis sp. nov. and Nocardia aurantia sp. nov., isolated from the gut of fungus growing-termite Macrotermes natalensis.</title>
        <authorList>
            <person name="Benndorf R."/>
            <person name="Schwitalla J."/>
            <person name="Martin K."/>
            <person name="De Beer W."/>
            <person name="Kaster A.-K."/>
            <person name="Vollmers J."/>
            <person name="Poulsen M."/>
            <person name="Beemelmanns C."/>
        </authorList>
    </citation>
    <scope>NUCLEOTIDE SEQUENCE [LARGE SCALE GENOMIC DNA]</scope>
    <source>
        <strain evidence="2 3">RB20</strain>
    </source>
</reference>
<dbReference type="GO" id="GO:0003677">
    <property type="term" value="F:DNA binding"/>
    <property type="evidence" value="ECO:0007669"/>
    <property type="project" value="InterPro"/>
</dbReference>
<name>A0A7K0DC74_9NOCA</name>
<sequence length="288" mass="32431">MARTSPTVANWELMLRVREQAKRRGIKSKEIFGKLSITQQYWSLLSKGKGLLTEDRLQVLAPLLGFDADELAELSELRAAAEERGWQAEYSGMFQDELLRYYGLEDGAQSIRSFEFGVIPGLLQTEEYIRAIMSSITATGRPSEAEQRVRARLQRQRLLEGPDRVQMSVVIGQAPLMQQVGGPEVQRRQLLHLVELADTLGDSLDIRVIPFDARGSIAALNTATFHLLNFASTRMPTLGWLETAVYGLVVEETRRVAELSFLYDRVHSVALSRKESLRLIEQTAQQIG</sequence>
<organism evidence="2 3">
    <name type="scientific">Nocardia macrotermitis</name>
    <dbReference type="NCBI Taxonomy" id="2585198"/>
    <lineage>
        <taxon>Bacteria</taxon>
        <taxon>Bacillati</taxon>
        <taxon>Actinomycetota</taxon>
        <taxon>Actinomycetes</taxon>
        <taxon>Mycobacteriales</taxon>
        <taxon>Nocardiaceae</taxon>
        <taxon>Nocardia</taxon>
    </lineage>
</organism>
<dbReference type="AlphaFoldDB" id="A0A7K0DC74"/>
<dbReference type="OrthoDB" id="4285266at2"/>